<dbReference type="OrthoDB" id="1675309at2759"/>
<reference evidence="2" key="1">
    <citation type="journal article" date="2019" name="Plant Biotechnol. J.">
        <title>Genome sequencing of the Australian wild diploid species Gossypium australe highlights disease resistance and delayed gland morphogenesis.</title>
        <authorList>
            <person name="Cai Y."/>
            <person name="Cai X."/>
            <person name="Wang Q."/>
            <person name="Wang P."/>
            <person name="Zhang Y."/>
            <person name="Cai C."/>
            <person name="Xu Y."/>
            <person name="Wang K."/>
            <person name="Zhou Z."/>
            <person name="Wang C."/>
            <person name="Geng S."/>
            <person name="Li B."/>
            <person name="Dong Q."/>
            <person name="Hou Y."/>
            <person name="Wang H."/>
            <person name="Ai P."/>
            <person name="Liu Z."/>
            <person name="Yi F."/>
            <person name="Sun M."/>
            <person name="An G."/>
            <person name="Cheng J."/>
            <person name="Zhang Y."/>
            <person name="Shi Q."/>
            <person name="Xie Y."/>
            <person name="Shi X."/>
            <person name="Chang Y."/>
            <person name="Huang F."/>
            <person name="Chen Y."/>
            <person name="Hong S."/>
            <person name="Mi L."/>
            <person name="Sun Q."/>
            <person name="Zhang L."/>
            <person name="Zhou B."/>
            <person name="Peng R."/>
            <person name="Zhang X."/>
            <person name="Liu F."/>
        </authorList>
    </citation>
    <scope>NUCLEOTIDE SEQUENCE [LARGE SCALE GENOMIC DNA]</scope>
    <source>
        <strain evidence="2">cv. PA1801</strain>
    </source>
</reference>
<dbReference type="EMBL" id="SMMG02000009">
    <property type="protein sequence ID" value="KAA3460822.1"/>
    <property type="molecule type" value="Genomic_DNA"/>
</dbReference>
<sequence>MPPKIQPPWPNCFPCTPDSVPLPVHRRACLMNHFADVMIQQRWIEVKELFKFWVRSLDENGKLSLMLIFIIII</sequence>
<evidence type="ECO:0000313" key="1">
    <source>
        <dbReference type="EMBL" id="KAA3460822.1"/>
    </source>
</evidence>
<dbReference type="Proteomes" id="UP000325315">
    <property type="component" value="Unassembled WGS sequence"/>
</dbReference>
<accession>A0A5B6UXA8</accession>
<evidence type="ECO:0000313" key="2">
    <source>
        <dbReference type="Proteomes" id="UP000325315"/>
    </source>
</evidence>
<dbReference type="AlphaFoldDB" id="A0A5B6UXA8"/>
<comment type="caution">
    <text evidence="1">The sequence shown here is derived from an EMBL/GenBank/DDBJ whole genome shotgun (WGS) entry which is preliminary data.</text>
</comment>
<gene>
    <name evidence="1" type="ORF">EPI10_027445</name>
</gene>
<name>A0A5B6UXA8_9ROSI</name>
<keyword evidence="2" id="KW-1185">Reference proteome</keyword>
<organism evidence="1 2">
    <name type="scientific">Gossypium australe</name>
    <dbReference type="NCBI Taxonomy" id="47621"/>
    <lineage>
        <taxon>Eukaryota</taxon>
        <taxon>Viridiplantae</taxon>
        <taxon>Streptophyta</taxon>
        <taxon>Embryophyta</taxon>
        <taxon>Tracheophyta</taxon>
        <taxon>Spermatophyta</taxon>
        <taxon>Magnoliopsida</taxon>
        <taxon>eudicotyledons</taxon>
        <taxon>Gunneridae</taxon>
        <taxon>Pentapetalae</taxon>
        <taxon>rosids</taxon>
        <taxon>malvids</taxon>
        <taxon>Malvales</taxon>
        <taxon>Malvaceae</taxon>
        <taxon>Malvoideae</taxon>
        <taxon>Gossypium</taxon>
    </lineage>
</organism>
<protein>
    <submittedName>
        <fullName evidence="1">Pentatricopeptide repeat-containing protein mitochondrial-like isoform X4</fullName>
    </submittedName>
</protein>
<proteinExistence type="predicted"/>